<keyword evidence="4" id="KW-0804">Transcription</keyword>
<proteinExistence type="inferred from homology"/>
<dbReference type="GO" id="GO:0000976">
    <property type="term" value="F:transcription cis-regulatory region binding"/>
    <property type="evidence" value="ECO:0007669"/>
    <property type="project" value="TreeGrafter"/>
</dbReference>
<dbReference type="AlphaFoldDB" id="A0A2B8BDR6"/>
<feature type="domain" description="HTH lysR-type" evidence="5">
    <location>
        <begin position="2"/>
        <end position="59"/>
    </location>
</feature>
<dbReference type="SUPFAM" id="SSF46785">
    <property type="entry name" value="Winged helix' DNA-binding domain"/>
    <property type="match status" value="1"/>
</dbReference>
<dbReference type="Gene3D" id="3.40.190.290">
    <property type="match status" value="1"/>
</dbReference>
<dbReference type="InterPro" id="IPR000847">
    <property type="entry name" value="LysR_HTH_N"/>
</dbReference>
<dbReference type="PANTHER" id="PTHR30126">
    <property type="entry name" value="HTH-TYPE TRANSCRIPTIONAL REGULATOR"/>
    <property type="match status" value="1"/>
</dbReference>
<reference evidence="7" key="1">
    <citation type="submission" date="2017-10" db="EMBL/GenBank/DDBJ databases">
        <authorList>
            <person name="Kravchenko I.K."/>
            <person name="Grouzdev D.S."/>
        </authorList>
    </citation>
    <scope>NUCLEOTIDE SEQUENCE [LARGE SCALE GENOMIC DNA]</scope>
    <source>
        <strain evidence="7">B2</strain>
    </source>
</reference>
<evidence type="ECO:0000256" key="2">
    <source>
        <dbReference type="ARBA" id="ARBA00023015"/>
    </source>
</evidence>
<dbReference type="PANTHER" id="PTHR30126:SF77">
    <property type="entry name" value="TRANSCRIPTIONAL REGULATORY PROTEIN"/>
    <property type="match status" value="1"/>
</dbReference>
<dbReference type="InterPro" id="IPR036390">
    <property type="entry name" value="WH_DNA-bd_sf"/>
</dbReference>
<evidence type="ECO:0000313" key="7">
    <source>
        <dbReference type="Proteomes" id="UP000225379"/>
    </source>
</evidence>
<sequence length="315" mass="34187">MLDLKSLETFIWTMRLGGFRRAAERLNTTQPAISARIAQLQDELGVVLFDRVGRRVAPTPQAMVLLTYAEKMMALRSELLTAVADRSAIRGVIRLGVAETVVHTWLSQLIERLNALYPAVSLEIEVETSPSLRDALARHELDVAVMLASYTDVRFRAIPVGNYPLGWVASPTLPLPEEPVSLRDLASWPIITFSRTTQPYGVIREMFSAVGLQVRMFGNSSLASVVRMAVDAVGVSVIPTVIVQRELAEGRLRLIRSQAPLPGMTFCAAHSATAENHMASVVADLAAAVAADYEATTGNEAPHATGASRNALESD</sequence>
<keyword evidence="3" id="KW-0238">DNA-binding</keyword>
<dbReference type="PROSITE" id="PS50931">
    <property type="entry name" value="HTH_LYSR"/>
    <property type="match status" value="1"/>
</dbReference>
<protein>
    <submittedName>
        <fullName evidence="6">LysR family transcriptional regulator</fullName>
    </submittedName>
</protein>
<evidence type="ECO:0000256" key="4">
    <source>
        <dbReference type="ARBA" id="ARBA00023163"/>
    </source>
</evidence>
<dbReference type="CDD" id="cd05466">
    <property type="entry name" value="PBP2_LTTR_substrate"/>
    <property type="match status" value="1"/>
</dbReference>
<gene>
    <name evidence="6" type="ORF">CRT60_18845</name>
</gene>
<dbReference type="SUPFAM" id="SSF53850">
    <property type="entry name" value="Periplasmic binding protein-like II"/>
    <property type="match status" value="1"/>
</dbReference>
<dbReference type="EMBL" id="PDKW01000042">
    <property type="protein sequence ID" value="PGH55377.1"/>
    <property type="molecule type" value="Genomic_DNA"/>
</dbReference>
<keyword evidence="7" id="KW-1185">Reference proteome</keyword>
<dbReference type="RefSeq" id="WP_098738093.1">
    <property type="nucleotide sequence ID" value="NZ_PDKW01000042.1"/>
</dbReference>
<organism evidence="6 7">
    <name type="scientific">Azospirillum palustre</name>
    <dbReference type="NCBI Taxonomy" id="2044885"/>
    <lineage>
        <taxon>Bacteria</taxon>
        <taxon>Pseudomonadati</taxon>
        <taxon>Pseudomonadota</taxon>
        <taxon>Alphaproteobacteria</taxon>
        <taxon>Rhodospirillales</taxon>
        <taxon>Azospirillaceae</taxon>
        <taxon>Azospirillum</taxon>
    </lineage>
</organism>
<evidence type="ECO:0000259" key="5">
    <source>
        <dbReference type="PROSITE" id="PS50931"/>
    </source>
</evidence>
<evidence type="ECO:0000256" key="3">
    <source>
        <dbReference type="ARBA" id="ARBA00023125"/>
    </source>
</evidence>
<dbReference type="PRINTS" id="PR00039">
    <property type="entry name" value="HTHLYSR"/>
</dbReference>
<dbReference type="Pfam" id="PF03466">
    <property type="entry name" value="LysR_substrate"/>
    <property type="match status" value="1"/>
</dbReference>
<dbReference type="Proteomes" id="UP000225379">
    <property type="component" value="Unassembled WGS sequence"/>
</dbReference>
<dbReference type="OrthoDB" id="9791253at2"/>
<comment type="similarity">
    <text evidence="1">Belongs to the LysR transcriptional regulatory family.</text>
</comment>
<dbReference type="InterPro" id="IPR005119">
    <property type="entry name" value="LysR_subst-bd"/>
</dbReference>
<keyword evidence="2" id="KW-0805">Transcription regulation</keyword>
<name>A0A2B8BDR6_9PROT</name>
<dbReference type="Pfam" id="PF00126">
    <property type="entry name" value="HTH_1"/>
    <property type="match status" value="1"/>
</dbReference>
<accession>A0A2B8BDR6</accession>
<dbReference type="InterPro" id="IPR036388">
    <property type="entry name" value="WH-like_DNA-bd_sf"/>
</dbReference>
<comment type="caution">
    <text evidence="6">The sequence shown here is derived from an EMBL/GenBank/DDBJ whole genome shotgun (WGS) entry which is preliminary data.</text>
</comment>
<evidence type="ECO:0000256" key="1">
    <source>
        <dbReference type="ARBA" id="ARBA00009437"/>
    </source>
</evidence>
<evidence type="ECO:0000313" key="6">
    <source>
        <dbReference type="EMBL" id="PGH55377.1"/>
    </source>
</evidence>
<dbReference type="GO" id="GO:0003700">
    <property type="term" value="F:DNA-binding transcription factor activity"/>
    <property type="evidence" value="ECO:0007669"/>
    <property type="project" value="InterPro"/>
</dbReference>
<dbReference type="Gene3D" id="1.10.10.10">
    <property type="entry name" value="Winged helix-like DNA-binding domain superfamily/Winged helix DNA-binding domain"/>
    <property type="match status" value="1"/>
</dbReference>